<dbReference type="InterPro" id="IPR027417">
    <property type="entry name" value="P-loop_NTPase"/>
</dbReference>
<dbReference type="PROSITE" id="PS00211">
    <property type="entry name" value="ABC_TRANSPORTER_1"/>
    <property type="match status" value="1"/>
</dbReference>
<feature type="domain" description="ABC transporter" evidence="3">
    <location>
        <begin position="10"/>
        <end position="239"/>
    </location>
</feature>
<dbReference type="GO" id="GO:0005524">
    <property type="term" value="F:ATP binding"/>
    <property type="evidence" value="ECO:0007669"/>
    <property type="project" value="UniProtKB-KW"/>
</dbReference>
<dbReference type="InterPro" id="IPR003439">
    <property type="entry name" value="ABC_transporter-like_ATP-bd"/>
</dbReference>
<organism evidence="4 5">
    <name type="scientific">Candidatus Segetimicrobium genomatis</name>
    <dbReference type="NCBI Taxonomy" id="2569760"/>
    <lineage>
        <taxon>Bacteria</taxon>
        <taxon>Bacillati</taxon>
        <taxon>Candidatus Sysuimicrobiota</taxon>
        <taxon>Candidatus Sysuimicrobiia</taxon>
        <taxon>Candidatus Sysuimicrobiales</taxon>
        <taxon>Candidatus Segetimicrobiaceae</taxon>
        <taxon>Candidatus Segetimicrobium</taxon>
    </lineage>
</organism>
<dbReference type="PANTHER" id="PTHR43582:SF5">
    <property type="entry name" value="ABC TRANSPORTER"/>
    <property type="match status" value="1"/>
</dbReference>
<evidence type="ECO:0000313" key="5">
    <source>
        <dbReference type="Proteomes" id="UP000320048"/>
    </source>
</evidence>
<gene>
    <name evidence="4" type="ORF">E6H04_09420</name>
</gene>
<dbReference type="SMART" id="SM00382">
    <property type="entry name" value="AAA"/>
    <property type="match status" value="1"/>
</dbReference>
<reference evidence="4 5" key="1">
    <citation type="journal article" date="2019" name="Nat. Microbiol.">
        <title>Mediterranean grassland soil C-N compound turnover is dependent on rainfall and depth, and is mediated by genomically divergent microorganisms.</title>
        <authorList>
            <person name="Diamond S."/>
            <person name="Andeer P.F."/>
            <person name="Li Z."/>
            <person name="Crits-Christoph A."/>
            <person name="Burstein D."/>
            <person name="Anantharaman K."/>
            <person name="Lane K.R."/>
            <person name="Thomas B.C."/>
            <person name="Pan C."/>
            <person name="Northen T.R."/>
            <person name="Banfield J.F."/>
        </authorList>
    </citation>
    <scope>NUCLEOTIDE SEQUENCE [LARGE SCALE GENOMIC DNA]</scope>
    <source>
        <strain evidence="4">NP_7</strain>
    </source>
</reference>
<dbReference type="Gene3D" id="3.40.50.300">
    <property type="entry name" value="P-loop containing nucleotide triphosphate hydrolases"/>
    <property type="match status" value="1"/>
</dbReference>
<comment type="caution">
    <text evidence="4">The sequence shown here is derived from an EMBL/GenBank/DDBJ whole genome shotgun (WGS) entry which is preliminary data.</text>
</comment>
<protein>
    <submittedName>
        <fullName evidence="4">ATP-binding cassette domain-containing protein</fullName>
    </submittedName>
</protein>
<keyword evidence="1" id="KW-0547">Nucleotide-binding</keyword>
<dbReference type="AlphaFoldDB" id="A0A537J910"/>
<evidence type="ECO:0000313" key="4">
    <source>
        <dbReference type="EMBL" id="TMI80027.1"/>
    </source>
</evidence>
<dbReference type="InterPro" id="IPR003593">
    <property type="entry name" value="AAA+_ATPase"/>
</dbReference>
<dbReference type="SUPFAM" id="SSF52540">
    <property type="entry name" value="P-loop containing nucleoside triphosphate hydrolases"/>
    <property type="match status" value="1"/>
</dbReference>
<sequence length="273" mass="29906">MSGAAPVFAIECAGLTRCFGDLVAVKEVSLQVAPGEQFGLLCPNGAGKTTTHHLLTTLLAPTAGTGRVAGVEITSEPDRVRDLIGVVFQEPALDDRITARENLELHAVLYRIRPRWIPALVQQALAWAELADRADVPVRTFSGGMKRRLELSRALLHQPRVLFLDEPTAGLDPQGRRQLWDRVAGLRQRGLTAFVTTHNMQEAESCDRVAIMDRGRLLAVGTPAELKMRVTGHPEATLEGVFLELTGRGLRDEEATPRDRLLGFARRGGELTR</sequence>
<dbReference type="Pfam" id="PF00005">
    <property type="entry name" value="ABC_tran"/>
    <property type="match status" value="1"/>
</dbReference>
<dbReference type="InterPro" id="IPR017871">
    <property type="entry name" value="ABC_transporter-like_CS"/>
</dbReference>
<dbReference type="Proteomes" id="UP000320048">
    <property type="component" value="Unassembled WGS sequence"/>
</dbReference>
<evidence type="ECO:0000256" key="2">
    <source>
        <dbReference type="ARBA" id="ARBA00022840"/>
    </source>
</evidence>
<evidence type="ECO:0000256" key="1">
    <source>
        <dbReference type="ARBA" id="ARBA00022741"/>
    </source>
</evidence>
<name>A0A537J910_9BACT</name>
<keyword evidence="2 4" id="KW-0067">ATP-binding</keyword>
<accession>A0A537J910</accession>
<evidence type="ECO:0000259" key="3">
    <source>
        <dbReference type="PROSITE" id="PS50893"/>
    </source>
</evidence>
<proteinExistence type="predicted"/>
<dbReference type="PROSITE" id="PS50893">
    <property type="entry name" value="ABC_TRANSPORTER_2"/>
    <property type="match status" value="1"/>
</dbReference>
<dbReference type="PANTHER" id="PTHR43582">
    <property type="entry name" value="LINEARMYCIN RESISTANCE ATP-BINDING PROTEIN LNRL"/>
    <property type="match status" value="1"/>
</dbReference>
<dbReference type="GO" id="GO:0016887">
    <property type="term" value="F:ATP hydrolysis activity"/>
    <property type="evidence" value="ECO:0007669"/>
    <property type="project" value="InterPro"/>
</dbReference>
<dbReference type="EMBL" id="VBAO01000246">
    <property type="protein sequence ID" value="TMI80027.1"/>
    <property type="molecule type" value="Genomic_DNA"/>
</dbReference>